<dbReference type="AlphaFoldDB" id="A0A1D3UGZ0"/>
<dbReference type="InterPro" id="IPR016024">
    <property type="entry name" value="ARM-type_fold"/>
</dbReference>
<evidence type="ECO:0000313" key="4">
    <source>
        <dbReference type="Proteomes" id="UP000182057"/>
    </source>
</evidence>
<dbReference type="SMART" id="SM00567">
    <property type="entry name" value="EZ_HEAT"/>
    <property type="match status" value="3"/>
</dbReference>
<dbReference type="Pfam" id="PF13646">
    <property type="entry name" value="HEAT_2"/>
    <property type="match status" value="1"/>
</dbReference>
<evidence type="ECO:0000259" key="2">
    <source>
        <dbReference type="Pfam" id="PF06439"/>
    </source>
</evidence>
<dbReference type="Gene3D" id="1.25.10.10">
    <property type="entry name" value="Leucine-rich Repeat Variant"/>
    <property type="match status" value="2"/>
</dbReference>
<sequence precursor="true">MKSMRKYFIILSSALALYAGSLTAQTPANRATQTVIADVLAQMPAHQQTDYNRLMHELTATGEEGVLSLLKRFDPSGKGNNIAVEYALDGWANYVMGPDQAAARTAMEHACLKALDQTNDRETRAFTIRLLEHIGSDACVDKLSSYLTDDALSAPAAQALAAIGSESAAQALQAALKSRSARSQEAERNIIQALGRVPAAGTEPLLKALLNTNQPETLKVLFETLSKVGTKASLPELAAAARKAGYTMEKTGAGEAYIRLINRVIAQGDVKEGVKAAADLLKKSTNAGQTGIHIAAMQAIMRAADYKGGLRMLNDALKDPSREYRCEALRASSRFADKALYTHLIKALPKMKPELQTDILNWMRCEAQASATKRDMLNTVETGIETTGIQTLQKLLNSPVFPVKEAAAIVLVELGNPQSIAPLASLLASSDTNLIKLGQQALYSFQAMPPHGDIAPAVVKTIPSASDRGKIAALELLSTRKATAFLNNVLELTQSPSPEVKTAAFAALRDVVGEKDITNLCGMLETVEPSGIEDVQQALISALSSQTASQQFETLSRRLLNAGAGKSHLYYTPLAATGDKRALDMIVKGFGENTGAAKEAAFDALLHWSDIEAATPLIDICRDASASDYFTRALVGYVKLASNPAMTGENRMIYLRKALELAKTDAEKRRIISLMGKTGTYFALLCAGEYMNEPALKETSAIAVMNIALDHPEYTGEVVENLLRQAAASLNNPDADYQRQSIRKHLDEMPKTQSFVPLFNGKDLTGWKGLVGNPVSRAKMKPAELAKQQAKADEAMRRDWKVENGLLVFDGTGYDNICTEKPYGDFEMYVDWMLDPDGKEPDAGIYLRGTPQVQMWDTSRVDVGAQVGSGGLYNNQTHPSKPLTVADNKLGEWNTMYIKMVGDRVTVRLNGILVVDNIVMENYWDRSQPVPALEQIELQAHGSKVYYRNIYVKELHRPEPFRLSAEEEKEGFQILFDGTNMHEWTGNLVDYTIEDGCISVAGDTKFGGNLYTKKEYANFVYRFEFQLTPAANNGVGIRTPMEGDAAYVGMEIQVLDSEHPVYRDLHEYQYHGSVYGVIPARRGFLKPTGEWNTEEIVADGNRIKVTLNGEVIVDGDLKEAAKNGTMDGKAHPGLFNKSGHIGFLGHGSPVKFRNIRIRELK</sequence>
<feature type="domain" description="3-keto-alpha-glucoside-1,2-lyase/3-keto-2-hydroxy-glucal hydratase" evidence="2">
    <location>
        <begin position="971"/>
        <end position="1158"/>
    </location>
</feature>
<feature type="signal peptide" evidence="1">
    <location>
        <begin position="1"/>
        <end position="24"/>
    </location>
</feature>
<dbReference type="InterPro" id="IPR010496">
    <property type="entry name" value="AL/BT2_dom"/>
</dbReference>
<dbReference type="EMBL" id="FMMM01000023">
    <property type="protein sequence ID" value="SCQ19288.1"/>
    <property type="molecule type" value="Genomic_DNA"/>
</dbReference>
<dbReference type="GO" id="GO:0016787">
    <property type="term" value="F:hydrolase activity"/>
    <property type="evidence" value="ECO:0007669"/>
    <property type="project" value="InterPro"/>
</dbReference>
<evidence type="ECO:0000313" key="3">
    <source>
        <dbReference type="EMBL" id="SCQ19288.1"/>
    </source>
</evidence>
<proteinExistence type="predicted"/>
<keyword evidence="1" id="KW-0732">Signal</keyword>
<feature type="chain" id="PRO_5008922333" evidence="1">
    <location>
        <begin position="25"/>
        <end position="1161"/>
    </location>
</feature>
<dbReference type="Gene3D" id="2.60.120.560">
    <property type="entry name" value="Exo-inulinase, domain 1"/>
    <property type="match status" value="2"/>
</dbReference>
<organism evidence="3 4">
    <name type="scientific">Tannerella forsythia</name>
    <name type="common">Bacteroides forsythus</name>
    <dbReference type="NCBI Taxonomy" id="28112"/>
    <lineage>
        <taxon>Bacteria</taxon>
        <taxon>Pseudomonadati</taxon>
        <taxon>Bacteroidota</taxon>
        <taxon>Bacteroidia</taxon>
        <taxon>Bacteroidales</taxon>
        <taxon>Tannerellaceae</taxon>
        <taxon>Tannerella</taxon>
    </lineage>
</organism>
<evidence type="ECO:0000256" key="1">
    <source>
        <dbReference type="SAM" id="SignalP"/>
    </source>
</evidence>
<protein>
    <submittedName>
        <fullName evidence="3">HEAT repeat protein</fullName>
    </submittedName>
</protein>
<accession>A0A1D3UGZ0</accession>
<gene>
    <name evidence="3" type="ORF">TFUB20_00656</name>
</gene>
<dbReference type="InterPro" id="IPR004155">
    <property type="entry name" value="PBS_lyase_HEAT"/>
</dbReference>
<name>A0A1D3UGZ0_TANFO</name>
<dbReference type="InterPro" id="IPR011989">
    <property type="entry name" value="ARM-like"/>
</dbReference>
<dbReference type="Pfam" id="PF06439">
    <property type="entry name" value="3keto-disac_hyd"/>
    <property type="match status" value="2"/>
</dbReference>
<dbReference type="Proteomes" id="UP000182057">
    <property type="component" value="Unassembled WGS sequence"/>
</dbReference>
<feature type="domain" description="3-keto-alpha-glucoside-1,2-lyase/3-keto-2-hydroxy-glucal hydratase" evidence="2">
    <location>
        <begin position="755"/>
        <end position="953"/>
    </location>
</feature>
<reference evidence="3 4" key="1">
    <citation type="submission" date="2016-09" db="EMBL/GenBank/DDBJ databases">
        <authorList>
            <person name="Capua I."/>
            <person name="De Benedictis P."/>
            <person name="Joannis T."/>
            <person name="Lombin L.H."/>
            <person name="Cattoli G."/>
        </authorList>
    </citation>
    <scope>NUCLEOTIDE SEQUENCE [LARGE SCALE GENOMIC DNA]</scope>
    <source>
        <strain evidence="3 4">UB20</strain>
    </source>
</reference>
<dbReference type="SUPFAM" id="SSF48371">
    <property type="entry name" value="ARM repeat"/>
    <property type="match status" value="1"/>
</dbReference>